<organism evidence="2 3">
    <name type="scientific">Hyaloscypha bicolor E</name>
    <dbReference type="NCBI Taxonomy" id="1095630"/>
    <lineage>
        <taxon>Eukaryota</taxon>
        <taxon>Fungi</taxon>
        <taxon>Dikarya</taxon>
        <taxon>Ascomycota</taxon>
        <taxon>Pezizomycotina</taxon>
        <taxon>Leotiomycetes</taxon>
        <taxon>Helotiales</taxon>
        <taxon>Hyaloscyphaceae</taxon>
        <taxon>Hyaloscypha</taxon>
        <taxon>Hyaloscypha bicolor</taxon>
    </lineage>
</organism>
<dbReference type="STRING" id="1095630.A0A2J6SR40"/>
<evidence type="ECO:0000313" key="2">
    <source>
        <dbReference type="EMBL" id="PMD53153.1"/>
    </source>
</evidence>
<dbReference type="GeneID" id="36581196"/>
<dbReference type="OrthoDB" id="3600004at2759"/>
<evidence type="ECO:0000313" key="3">
    <source>
        <dbReference type="Proteomes" id="UP000235371"/>
    </source>
</evidence>
<dbReference type="InParanoid" id="A0A2J6SR40"/>
<dbReference type="InterPro" id="IPR052895">
    <property type="entry name" value="HetReg/Transcr_Mod"/>
</dbReference>
<gene>
    <name evidence="2" type="ORF">K444DRAFT_486196</name>
</gene>
<dbReference type="Pfam" id="PF06985">
    <property type="entry name" value="HET"/>
    <property type="match status" value="1"/>
</dbReference>
<feature type="domain" description="Heterokaryon incompatibility" evidence="1">
    <location>
        <begin position="46"/>
        <end position="131"/>
    </location>
</feature>
<keyword evidence="3" id="KW-1185">Reference proteome</keyword>
<accession>A0A2J6SR40</accession>
<evidence type="ECO:0000259" key="1">
    <source>
        <dbReference type="Pfam" id="PF06985"/>
    </source>
</evidence>
<dbReference type="Proteomes" id="UP000235371">
    <property type="component" value="Unassembled WGS sequence"/>
</dbReference>
<feature type="non-terminal residue" evidence="2">
    <location>
        <position position="1"/>
    </location>
</feature>
<dbReference type="EMBL" id="KZ613895">
    <property type="protein sequence ID" value="PMD53153.1"/>
    <property type="molecule type" value="Genomic_DNA"/>
</dbReference>
<dbReference type="RefSeq" id="XP_024730057.1">
    <property type="nucleotide sequence ID" value="XM_024873116.1"/>
</dbReference>
<dbReference type="PANTHER" id="PTHR24148:SF64">
    <property type="entry name" value="HETEROKARYON INCOMPATIBILITY DOMAIN-CONTAINING PROTEIN"/>
    <property type="match status" value="1"/>
</dbReference>
<protein>
    <submittedName>
        <fullName evidence="2">HET-domain-containing protein</fullName>
    </submittedName>
</protein>
<name>A0A2J6SR40_9HELO</name>
<feature type="non-terminal residue" evidence="2">
    <location>
        <position position="134"/>
    </location>
</feature>
<reference evidence="2 3" key="1">
    <citation type="submission" date="2016-04" db="EMBL/GenBank/DDBJ databases">
        <title>A degradative enzymes factory behind the ericoid mycorrhizal symbiosis.</title>
        <authorList>
            <consortium name="DOE Joint Genome Institute"/>
            <person name="Martino E."/>
            <person name="Morin E."/>
            <person name="Grelet G."/>
            <person name="Kuo A."/>
            <person name="Kohler A."/>
            <person name="Daghino S."/>
            <person name="Barry K."/>
            <person name="Choi C."/>
            <person name="Cichocki N."/>
            <person name="Clum A."/>
            <person name="Copeland A."/>
            <person name="Hainaut M."/>
            <person name="Haridas S."/>
            <person name="Labutti K."/>
            <person name="Lindquist E."/>
            <person name="Lipzen A."/>
            <person name="Khouja H.-R."/>
            <person name="Murat C."/>
            <person name="Ohm R."/>
            <person name="Olson A."/>
            <person name="Spatafora J."/>
            <person name="Veneault-Fourrey C."/>
            <person name="Henrissat B."/>
            <person name="Grigoriev I."/>
            <person name="Martin F."/>
            <person name="Perotto S."/>
        </authorList>
    </citation>
    <scope>NUCLEOTIDE SEQUENCE [LARGE SCALE GENOMIC DNA]</scope>
    <source>
        <strain evidence="2 3">E</strain>
    </source>
</reference>
<sequence length="134" mass="15505">YQPLDTTVDSIRLLVFNSNISSPFNHGPEIMQFEMINVEFSTMPKYQALSYTWGSPDITKTIAINGAVVDIRQNLYDALFNFYERLERGAEFLLWVDAICIDQQNLQERTSQVRLMDFIYTRAQCVIIWLGLPG</sequence>
<proteinExistence type="predicted"/>
<dbReference type="PANTHER" id="PTHR24148">
    <property type="entry name" value="ANKYRIN REPEAT DOMAIN-CONTAINING PROTEIN 39 HOMOLOG-RELATED"/>
    <property type="match status" value="1"/>
</dbReference>
<dbReference type="AlphaFoldDB" id="A0A2J6SR40"/>
<dbReference type="InterPro" id="IPR010730">
    <property type="entry name" value="HET"/>
</dbReference>